<organism evidence="1 2">
    <name type="scientific">Fusarium langsethiae</name>
    <dbReference type="NCBI Taxonomy" id="179993"/>
    <lineage>
        <taxon>Eukaryota</taxon>
        <taxon>Fungi</taxon>
        <taxon>Dikarya</taxon>
        <taxon>Ascomycota</taxon>
        <taxon>Pezizomycotina</taxon>
        <taxon>Sordariomycetes</taxon>
        <taxon>Hypocreomycetidae</taxon>
        <taxon>Hypocreales</taxon>
        <taxon>Nectriaceae</taxon>
        <taxon>Fusarium</taxon>
    </lineage>
</organism>
<dbReference type="Proteomes" id="UP000037904">
    <property type="component" value="Unassembled WGS sequence"/>
</dbReference>
<dbReference type="AlphaFoldDB" id="A0A0M9ENN2"/>
<name>A0A0M9ENN2_FUSLA</name>
<comment type="caution">
    <text evidence="1">The sequence shown here is derived from an EMBL/GenBank/DDBJ whole genome shotgun (WGS) entry which is preliminary data.</text>
</comment>
<accession>A0A0M9ENN2</accession>
<proteinExistence type="predicted"/>
<keyword evidence="2" id="KW-1185">Reference proteome</keyword>
<evidence type="ECO:0000313" key="1">
    <source>
        <dbReference type="EMBL" id="KPA36450.1"/>
    </source>
</evidence>
<sequence>MIITAIVRNLMLWELGSLIDKALEKSRNDPEDEVKVVLTIPEGRAVTIIGPRSLVVNYLLTDPRPLQPQLHMALQFVAWLAFGGQASALGISTLFDRIMCVIVMLLRTSLTAMYTSDLPFTICTKLVLDLDLGDRNWPRSPACARLDVTKTEEDTMVHWNMMPQQSNEFWWTRLNRRTKAAVNVCELRHYRKETSNHTI</sequence>
<gene>
    <name evidence="1" type="ORF">FLAG1_10782</name>
</gene>
<dbReference type="EMBL" id="JXCE01000637">
    <property type="protein sequence ID" value="KPA36450.1"/>
    <property type="molecule type" value="Genomic_DNA"/>
</dbReference>
<reference evidence="1 2" key="1">
    <citation type="submission" date="2015-04" db="EMBL/GenBank/DDBJ databases">
        <title>The draft genome sequence of Fusarium langsethiae, a T-2/HT-2 mycotoxin producer.</title>
        <authorList>
            <person name="Lysoe E."/>
            <person name="Divon H.H."/>
            <person name="Terzi V."/>
            <person name="Orru L."/>
            <person name="Lamontanara A."/>
            <person name="Kolseth A.-K."/>
            <person name="Frandsen R.J."/>
            <person name="Nielsen K."/>
            <person name="Thrane U."/>
        </authorList>
    </citation>
    <scope>NUCLEOTIDE SEQUENCE [LARGE SCALE GENOMIC DNA]</scope>
    <source>
        <strain evidence="1 2">Fl201059</strain>
    </source>
</reference>
<evidence type="ECO:0000313" key="2">
    <source>
        <dbReference type="Proteomes" id="UP000037904"/>
    </source>
</evidence>
<protein>
    <submittedName>
        <fullName evidence="1">Uncharacterized protein</fullName>
    </submittedName>
</protein>